<evidence type="ECO:0000313" key="3">
    <source>
        <dbReference type="Proteomes" id="UP000479710"/>
    </source>
</evidence>
<organism evidence="2 3">
    <name type="scientific">Oryza meyeriana var. granulata</name>
    <dbReference type="NCBI Taxonomy" id="110450"/>
    <lineage>
        <taxon>Eukaryota</taxon>
        <taxon>Viridiplantae</taxon>
        <taxon>Streptophyta</taxon>
        <taxon>Embryophyta</taxon>
        <taxon>Tracheophyta</taxon>
        <taxon>Spermatophyta</taxon>
        <taxon>Magnoliopsida</taxon>
        <taxon>Liliopsida</taxon>
        <taxon>Poales</taxon>
        <taxon>Poaceae</taxon>
        <taxon>BOP clade</taxon>
        <taxon>Oryzoideae</taxon>
        <taxon>Oryzeae</taxon>
        <taxon>Oryzinae</taxon>
        <taxon>Oryza</taxon>
        <taxon>Oryza meyeriana</taxon>
    </lineage>
</organism>
<feature type="region of interest" description="Disordered" evidence="1">
    <location>
        <begin position="30"/>
        <end position="73"/>
    </location>
</feature>
<dbReference type="EMBL" id="SPHZ02000001">
    <property type="protein sequence ID" value="KAF0935980.1"/>
    <property type="molecule type" value="Genomic_DNA"/>
</dbReference>
<comment type="caution">
    <text evidence="2">The sequence shown here is derived from an EMBL/GenBank/DDBJ whole genome shotgun (WGS) entry which is preliminary data.</text>
</comment>
<keyword evidence="3" id="KW-1185">Reference proteome</keyword>
<gene>
    <name evidence="2" type="ORF">E2562_037629</name>
</gene>
<dbReference type="AlphaFoldDB" id="A0A6G1FGB8"/>
<sequence>MVNPSSNRVAKIGTYPVHLPVGSNPVLPWPSGLHASPQEEAPRSSAYGVPQRFGRRRQHRQGIQRHFKQGHSHQPLVYLSRHLARLHNKLPTSGR</sequence>
<proteinExistence type="predicted"/>
<evidence type="ECO:0000256" key="1">
    <source>
        <dbReference type="SAM" id="MobiDB-lite"/>
    </source>
</evidence>
<protein>
    <submittedName>
        <fullName evidence="2">Uncharacterized protein</fullName>
    </submittedName>
</protein>
<feature type="compositionally biased region" description="Basic residues" evidence="1">
    <location>
        <begin position="53"/>
        <end position="71"/>
    </location>
</feature>
<accession>A0A6G1FGB8</accession>
<name>A0A6G1FGB8_9ORYZ</name>
<dbReference type="Proteomes" id="UP000479710">
    <property type="component" value="Unassembled WGS sequence"/>
</dbReference>
<reference evidence="2 3" key="1">
    <citation type="submission" date="2019-11" db="EMBL/GenBank/DDBJ databases">
        <title>Whole genome sequence of Oryza granulata.</title>
        <authorList>
            <person name="Li W."/>
        </authorList>
    </citation>
    <scope>NUCLEOTIDE SEQUENCE [LARGE SCALE GENOMIC DNA]</scope>
    <source>
        <strain evidence="3">cv. Menghai</strain>
        <tissue evidence="2">Leaf</tissue>
    </source>
</reference>
<evidence type="ECO:0000313" key="2">
    <source>
        <dbReference type="EMBL" id="KAF0935980.1"/>
    </source>
</evidence>